<evidence type="ECO:0000256" key="2">
    <source>
        <dbReference type="SAM" id="Phobius"/>
    </source>
</evidence>
<protein>
    <submittedName>
        <fullName evidence="3">Small membrane protein</fullName>
    </submittedName>
</protein>
<keyword evidence="2" id="KW-0812">Transmembrane</keyword>
<reference evidence="3 4" key="1">
    <citation type="submission" date="2014-11" db="EMBL/GenBank/DDBJ databases">
        <title>Complete genome sequence and analysis of Lactobacillus hokkaidonensis LOOC260T.</title>
        <authorList>
            <person name="Tanizawa Y."/>
            <person name="Tohno M."/>
            <person name="Kaminuma E."/>
            <person name="Nakamura Y."/>
            <person name="Arita M."/>
        </authorList>
    </citation>
    <scope>NUCLEOTIDE SEQUENCE [LARGE SCALE GENOMIC DNA]</scope>
    <source>
        <strain evidence="3 4">LOOC260</strain>
    </source>
</reference>
<dbReference type="RefSeq" id="WP_041093874.1">
    <property type="nucleotide sequence ID" value="NZ_AP014680.1"/>
</dbReference>
<proteinExistence type="predicted"/>
<feature type="transmembrane region" description="Helical" evidence="2">
    <location>
        <begin position="83"/>
        <end position="104"/>
    </location>
</feature>
<sequence>MSIEDDDKEPQTRKAYREHQRQSDDEFDQRDQKRIKAEREYSRMHRGEKVDQPDQDIPDDVSEFRSKKIVTGDQKVHQLKRKLNLVIIGLVLAIIIVYLVLFFVG</sequence>
<feature type="region of interest" description="Disordered" evidence="1">
    <location>
        <begin position="1"/>
        <end position="60"/>
    </location>
</feature>
<keyword evidence="2" id="KW-1133">Transmembrane helix</keyword>
<dbReference type="Pfam" id="PF26336">
    <property type="entry name" value="MacP_activator"/>
    <property type="match status" value="1"/>
</dbReference>
<dbReference type="EMBL" id="AP014680">
    <property type="protein sequence ID" value="BAP85904.1"/>
    <property type="molecule type" value="Genomic_DNA"/>
</dbReference>
<dbReference type="AlphaFoldDB" id="A0A0A1GYC2"/>
<evidence type="ECO:0000256" key="1">
    <source>
        <dbReference type="SAM" id="MobiDB-lite"/>
    </source>
</evidence>
<dbReference type="HOGENOM" id="CLU_176933_0_0_9"/>
<evidence type="ECO:0000313" key="4">
    <source>
        <dbReference type="Proteomes" id="UP000031620"/>
    </source>
</evidence>
<dbReference type="KEGG" id="lho:LOOC260_113680"/>
<gene>
    <name evidence="3" type="ORF">LOOC260_113680</name>
</gene>
<keyword evidence="2" id="KW-0472">Membrane</keyword>
<dbReference type="STRING" id="1291742.LOOC260_113680"/>
<accession>A0A0A1GYC2</accession>
<name>A0A0A1GYC2_9LACO</name>
<evidence type="ECO:0000313" key="3">
    <source>
        <dbReference type="EMBL" id="BAP85904.1"/>
    </source>
</evidence>
<dbReference type="Proteomes" id="UP000031620">
    <property type="component" value="Chromosome"/>
</dbReference>
<feature type="compositionally biased region" description="Basic and acidic residues" evidence="1">
    <location>
        <begin position="9"/>
        <end position="52"/>
    </location>
</feature>
<dbReference type="InterPro" id="IPR047752">
    <property type="entry name" value="MacP"/>
</dbReference>
<organism evidence="3 4">
    <name type="scientific">Paucilactobacillus hokkaidonensis JCM 18461</name>
    <dbReference type="NCBI Taxonomy" id="1291742"/>
    <lineage>
        <taxon>Bacteria</taxon>
        <taxon>Bacillati</taxon>
        <taxon>Bacillota</taxon>
        <taxon>Bacilli</taxon>
        <taxon>Lactobacillales</taxon>
        <taxon>Lactobacillaceae</taxon>
        <taxon>Paucilactobacillus</taxon>
    </lineage>
</organism>